<organism evidence="1 2">
    <name type="scientific">Glossina austeni</name>
    <name type="common">Savannah tsetse fly</name>
    <dbReference type="NCBI Taxonomy" id="7395"/>
    <lineage>
        <taxon>Eukaryota</taxon>
        <taxon>Metazoa</taxon>
        <taxon>Ecdysozoa</taxon>
        <taxon>Arthropoda</taxon>
        <taxon>Hexapoda</taxon>
        <taxon>Insecta</taxon>
        <taxon>Pterygota</taxon>
        <taxon>Neoptera</taxon>
        <taxon>Endopterygota</taxon>
        <taxon>Diptera</taxon>
        <taxon>Brachycera</taxon>
        <taxon>Muscomorpha</taxon>
        <taxon>Hippoboscoidea</taxon>
        <taxon>Glossinidae</taxon>
        <taxon>Glossina</taxon>
    </lineage>
</organism>
<evidence type="ECO:0000313" key="2">
    <source>
        <dbReference type="Proteomes" id="UP000078200"/>
    </source>
</evidence>
<dbReference type="PANTHER" id="PTHR45913:SF19">
    <property type="entry name" value="LOW QUALITY PROTEIN: ZINC FINGER BED DOMAIN-CONTAINING PROTEIN 5-LIKE"/>
    <property type="match status" value="1"/>
</dbReference>
<dbReference type="InterPro" id="IPR012337">
    <property type="entry name" value="RNaseH-like_sf"/>
</dbReference>
<dbReference type="SUPFAM" id="SSF53098">
    <property type="entry name" value="Ribonuclease H-like"/>
    <property type="match status" value="1"/>
</dbReference>
<keyword evidence="2" id="KW-1185">Reference proteome</keyword>
<protein>
    <submittedName>
        <fullName evidence="1">Uncharacterized protein</fullName>
    </submittedName>
</protein>
<dbReference type="PANTHER" id="PTHR45913">
    <property type="entry name" value="EPM2A-INTERACTING PROTEIN 1"/>
    <property type="match status" value="1"/>
</dbReference>
<evidence type="ECO:0000313" key="1">
    <source>
        <dbReference type="EnsemblMetazoa" id="GAUT001605-PA"/>
    </source>
</evidence>
<sequence length="226" mass="27315">MIRQQYLQYMCKEKRILCRNPLRGRLFAKLCDDMVSKYRSLLYYCEARWFSRAKVLQRVFELKEEIAIFLSDNNRDEARLLYDTKFLVKLAYLVDIFQRLSILNKSMQGAQIHPFTQKAKITEFMKKLELWIISLKKNNFDMFPTFKITRLADEIEESKVLINNYLTSLWKQFSLYFKNRDVSKCEWIRNPFEPIEKYDYFGVTTAEQEMIIDLSSDSTLKQMFRD</sequence>
<accession>A0A1A9UE01</accession>
<dbReference type="VEuPathDB" id="VectorBase:GAUT001605"/>
<name>A0A1A9UE01_GLOAU</name>
<reference evidence="1" key="1">
    <citation type="submission" date="2020-05" db="UniProtKB">
        <authorList>
            <consortium name="EnsemblMetazoa"/>
        </authorList>
    </citation>
    <scope>IDENTIFICATION</scope>
    <source>
        <strain evidence="1">TTRI</strain>
    </source>
</reference>
<dbReference type="EnsemblMetazoa" id="GAUT001605-RA">
    <property type="protein sequence ID" value="GAUT001605-PA"/>
    <property type="gene ID" value="GAUT001605"/>
</dbReference>
<dbReference type="Proteomes" id="UP000078200">
    <property type="component" value="Unassembled WGS sequence"/>
</dbReference>
<dbReference type="AlphaFoldDB" id="A0A1A9UE01"/>
<proteinExistence type="predicted"/>